<evidence type="ECO:0000256" key="2">
    <source>
        <dbReference type="RuleBase" id="RU003476"/>
    </source>
</evidence>
<protein>
    <recommendedName>
        <fullName evidence="3">Nudix hydrolase domain-containing protein</fullName>
    </recommendedName>
</protein>
<dbReference type="PANTHER" id="PTHR21340:SF0">
    <property type="entry name" value="BIS(5'-NUCLEOSYL)-TETRAPHOSPHATASE [ASYMMETRICAL]"/>
    <property type="match status" value="1"/>
</dbReference>
<dbReference type="Proteomes" id="UP000051576">
    <property type="component" value="Unassembled WGS sequence"/>
</dbReference>
<evidence type="ECO:0000256" key="1">
    <source>
        <dbReference type="ARBA" id="ARBA00022801"/>
    </source>
</evidence>
<comment type="caution">
    <text evidence="4">The sequence shown here is derived from an EMBL/GenBank/DDBJ whole genome shotgun (WGS) entry which is preliminary data.</text>
</comment>
<dbReference type="OrthoDB" id="9816040at2"/>
<evidence type="ECO:0000313" key="5">
    <source>
        <dbReference type="Proteomes" id="UP000051576"/>
    </source>
</evidence>
<dbReference type="eggNOG" id="COG0494">
    <property type="taxonomic scope" value="Bacteria"/>
</dbReference>
<dbReference type="PANTHER" id="PTHR21340">
    <property type="entry name" value="DIADENOSINE 5,5-P1,P4-TETRAPHOSPHATE PYROPHOSPHOHYDROLASE MUTT"/>
    <property type="match status" value="1"/>
</dbReference>
<dbReference type="Pfam" id="PF00293">
    <property type="entry name" value="NUDIX"/>
    <property type="match status" value="1"/>
</dbReference>
<dbReference type="InterPro" id="IPR051325">
    <property type="entry name" value="Nudix_hydrolase_domain"/>
</dbReference>
<dbReference type="PROSITE" id="PS00893">
    <property type="entry name" value="NUDIX_BOX"/>
    <property type="match status" value="1"/>
</dbReference>
<dbReference type="PROSITE" id="PS51462">
    <property type="entry name" value="NUDIX"/>
    <property type="match status" value="1"/>
</dbReference>
<sequence>MEVFGSKKAGVNYFVRQGAYAVIFKNQNRNEVGLIRAHGQQYFLPGGGIEKGESAEKTLVREILEETGYSIKNYYLFWRAQRYFISTLPVKQPRMD</sequence>
<name>A0A0R2C020_9LACO</name>
<dbReference type="InterPro" id="IPR000086">
    <property type="entry name" value="NUDIX_hydrolase_dom"/>
</dbReference>
<keyword evidence="1 2" id="KW-0378">Hydrolase</keyword>
<dbReference type="GO" id="GO:0006754">
    <property type="term" value="P:ATP biosynthetic process"/>
    <property type="evidence" value="ECO:0007669"/>
    <property type="project" value="TreeGrafter"/>
</dbReference>
<evidence type="ECO:0000259" key="3">
    <source>
        <dbReference type="PROSITE" id="PS51462"/>
    </source>
</evidence>
<dbReference type="InterPro" id="IPR015797">
    <property type="entry name" value="NUDIX_hydrolase-like_dom_sf"/>
</dbReference>
<dbReference type="InterPro" id="IPR020084">
    <property type="entry name" value="NUDIX_hydrolase_CS"/>
</dbReference>
<keyword evidence="5" id="KW-1185">Reference proteome</keyword>
<reference evidence="4 5" key="1">
    <citation type="journal article" date="2015" name="Genome Announc.">
        <title>Expanding the biotechnology potential of lactobacilli through comparative genomics of 213 strains and associated genera.</title>
        <authorList>
            <person name="Sun Z."/>
            <person name="Harris H.M."/>
            <person name="McCann A."/>
            <person name="Guo C."/>
            <person name="Argimon S."/>
            <person name="Zhang W."/>
            <person name="Yang X."/>
            <person name="Jeffery I.B."/>
            <person name="Cooney J.C."/>
            <person name="Kagawa T.F."/>
            <person name="Liu W."/>
            <person name="Song Y."/>
            <person name="Salvetti E."/>
            <person name="Wrobel A."/>
            <person name="Rasinkangas P."/>
            <person name="Parkhill J."/>
            <person name="Rea M.C."/>
            <person name="O'Sullivan O."/>
            <person name="Ritari J."/>
            <person name="Douillard F.P."/>
            <person name="Paul Ross R."/>
            <person name="Yang R."/>
            <person name="Briner A.E."/>
            <person name="Felis G.E."/>
            <person name="de Vos W.M."/>
            <person name="Barrangou R."/>
            <person name="Klaenhammer T.R."/>
            <person name="Caufield P.W."/>
            <person name="Cui Y."/>
            <person name="Zhang H."/>
            <person name="O'Toole P.W."/>
        </authorList>
    </citation>
    <scope>NUCLEOTIDE SEQUENCE [LARGE SCALE GENOMIC DNA]</scope>
    <source>
        <strain evidence="4 5">DSM 20605</strain>
    </source>
</reference>
<organism evidence="4 5">
    <name type="scientific">Liquorilactobacillus vini DSM 20605</name>
    <dbReference type="NCBI Taxonomy" id="1133569"/>
    <lineage>
        <taxon>Bacteria</taxon>
        <taxon>Bacillati</taxon>
        <taxon>Bacillota</taxon>
        <taxon>Bacilli</taxon>
        <taxon>Lactobacillales</taxon>
        <taxon>Lactobacillaceae</taxon>
        <taxon>Liquorilactobacillus</taxon>
    </lineage>
</organism>
<dbReference type="PATRIC" id="fig|1133569.4.peg.2030"/>
<dbReference type="InterPro" id="IPR020476">
    <property type="entry name" value="Nudix_hydrolase"/>
</dbReference>
<dbReference type="SUPFAM" id="SSF55811">
    <property type="entry name" value="Nudix"/>
    <property type="match status" value="1"/>
</dbReference>
<accession>A0A0R2C020</accession>
<dbReference type="EMBL" id="AYYX01000069">
    <property type="protein sequence ID" value="KRM84849.1"/>
    <property type="molecule type" value="Genomic_DNA"/>
</dbReference>
<proteinExistence type="inferred from homology"/>
<dbReference type="STRING" id="1133569.FD21_GL001876"/>
<feature type="domain" description="Nudix hydrolase" evidence="3">
    <location>
        <begin position="14"/>
        <end position="96"/>
    </location>
</feature>
<dbReference type="GO" id="GO:0004081">
    <property type="term" value="F:bis(5'-nucleosyl)-tetraphosphatase (asymmetrical) activity"/>
    <property type="evidence" value="ECO:0007669"/>
    <property type="project" value="TreeGrafter"/>
</dbReference>
<gene>
    <name evidence="4" type="ORF">FD21_GL001876</name>
</gene>
<dbReference type="Gene3D" id="3.90.79.10">
    <property type="entry name" value="Nucleoside Triphosphate Pyrophosphohydrolase"/>
    <property type="match status" value="1"/>
</dbReference>
<dbReference type="AlphaFoldDB" id="A0A0R2C020"/>
<comment type="similarity">
    <text evidence="2">Belongs to the Nudix hydrolase family.</text>
</comment>
<dbReference type="RefSeq" id="WP_010579839.1">
    <property type="nucleotide sequence ID" value="NZ_AHYZ01000041.1"/>
</dbReference>
<evidence type="ECO:0000313" key="4">
    <source>
        <dbReference type="EMBL" id="KRM84849.1"/>
    </source>
</evidence>
<dbReference type="PRINTS" id="PR00502">
    <property type="entry name" value="NUDIXFAMILY"/>
</dbReference>
<dbReference type="GO" id="GO:0006167">
    <property type="term" value="P:AMP biosynthetic process"/>
    <property type="evidence" value="ECO:0007669"/>
    <property type="project" value="TreeGrafter"/>
</dbReference>